<dbReference type="EMBL" id="CAXIEN010000075">
    <property type="protein sequence ID" value="CAL1274146.1"/>
    <property type="molecule type" value="Genomic_DNA"/>
</dbReference>
<reference evidence="2 3" key="1">
    <citation type="submission" date="2024-04" db="EMBL/GenBank/DDBJ databases">
        <authorList>
            <person name="Rising A."/>
            <person name="Reimegard J."/>
            <person name="Sonavane S."/>
            <person name="Akerstrom W."/>
            <person name="Nylinder S."/>
            <person name="Hedman E."/>
            <person name="Kallberg Y."/>
        </authorList>
    </citation>
    <scope>NUCLEOTIDE SEQUENCE [LARGE SCALE GENOMIC DNA]</scope>
</reference>
<organism evidence="2 3">
    <name type="scientific">Larinioides sclopetarius</name>
    <dbReference type="NCBI Taxonomy" id="280406"/>
    <lineage>
        <taxon>Eukaryota</taxon>
        <taxon>Metazoa</taxon>
        <taxon>Ecdysozoa</taxon>
        <taxon>Arthropoda</taxon>
        <taxon>Chelicerata</taxon>
        <taxon>Arachnida</taxon>
        <taxon>Araneae</taxon>
        <taxon>Araneomorphae</taxon>
        <taxon>Entelegynae</taxon>
        <taxon>Araneoidea</taxon>
        <taxon>Araneidae</taxon>
        <taxon>Larinioides</taxon>
    </lineage>
</organism>
<accession>A0AAV1ZSF0</accession>
<gene>
    <name evidence="2" type="ORF">LARSCL_LOCUS7316</name>
</gene>
<keyword evidence="1" id="KW-0812">Transmembrane</keyword>
<evidence type="ECO:0000313" key="3">
    <source>
        <dbReference type="Proteomes" id="UP001497382"/>
    </source>
</evidence>
<comment type="caution">
    <text evidence="2">The sequence shown here is derived from an EMBL/GenBank/DDBJ whole genome shotgun (WGS) entry which is preliminary data.</text>
</comment>
<feature type="transmembrane region" description="Helical" evidence="1">
    <location>
        <begin position="39"/>
        <end position="56"/>
    </location>
</feature>
<keyword evidence="1" id="KW-0472">Membrane</keyword>
<dbReference type="Proteomes" id="UP001497382">
    <property type="component" value="Unassembled WGS sequence"/>
</dbReference>
<sequence>MLTAKQTKDFISINFSSMKYKPLEKAAFCFRLKMEGVKASTLIFAVFATFLLFDYVKTSRFESIKNDLKEGEKLSSDATSALEAVFSDSHSKYNKDLNKIKGIAKHADSNLASYAQKLENKIEKAAHDEYFCEVLLT</sequence>
<name>A0AAV1ZSF0_9ARAC</name>
<evidence type="ECO:0000313" key="2">
    <source>
        <dbReference type="EMBL" id="CAL1274146.1"/>
    </source>
</evidence>
<proteinExistence type="predicted"/>
<keyword evidence="1" id="KW-1133">Transmembrane helix</keyword>
<keyword evidence="3" id="KW-1185">Reference proteome</keyword>
<protein>
    <submittedName>
        <fullName evidence="2">Uncharacterized protein</fullName>
    </submittedName>
</protein>
<evidence type="ECO:0000256" key="1">
    <source>
        <dbReference type="SAM" id="Phobius"/>
    </source>
</evidence>
<dbReference type="AlphaFoldDB" id="A0AAV1ZSF0"/>